<accession>A0A6J4LM85</accession>
<gene>
    <name evidence="2" type="ORF">AVDCRST_MAG40-2173</name>
</gene>
<protein>
    <submittedName>
        <fullName evidence="2">Uncharacterized protein</fullName>
    </submittedName>
</protein>
<name>A0A6J4LM85_9BACT</name>
<dbReference type="EMBL" id="CADCTX010000640">
    <property type="protein sequence ID" value="CAA9336136.1"/>
    <property type="molecule type" value="Genomic_DNA"/>
</dbReference>
<feature type="non-terminal residue" evidence="2">
    <location>
        <position position="56"/>
    </location>
</feature>
<reference evidence="2" key="1">
    <citation type="submission" date="2020-02" db="EMBL/GenBank/DDBJ databases">
        <authorList>
            <person name="Meier V. D."/>
        </authorList>
    </citation>
    <scope>NUCLEOTIDE SEQUENCE</scope>
    <source>
        <strain evidence="2">AVDCRST_MAG40</strain>
    </source>
</reference>
<sequence>RDPGRGARAGRGPGPRPAAGRPGAAARALRGADRGEQRRARPDGALRRGRGRDAHV</sequence>
<feature type="region of interest" description="Disordered" evidence="1">
    <location>
        <begin position="1"/>
        <end position="56"/>
    </location>
</feature>
<evidence type="ECO:0000256" key="1">
    <source>
        <dbReference type="SAM" id="MobiDB-lite"/>
    </source>
</evidence>
<feature type="compositionally biased region" description="Low complexity" evidence="1">
    <location>
        <begin position="17"/>
        <end position="29"/>
    </location>
</feature>
<organism evidence="2">
    <name type="scientific">uncultured Gemmatimonadaceae bacterium</name>
    <dbReference type="NCBI Taxonomy" id="246130"/>
    <lineage>
        <taxon>Bacteria</taxon>
        <taxon>Pseudomonadati</taxon>
        <taxon>Gemmatimonadota</taxon>
        <taxon>Gemmatimonadia</taxon>
        <taxon>Gemmatimonadales</taxon>
        <taxon>Gemmatimonadaceae</taxon>
        <taxon>environmental samples</taxon>
    </lineage>
</organism>
<feature type="non-terminal residue" evidence="2">
    <location>
        <position position="1"/>
    </location>
</feature>
<dbReference type="AlphaFoldDB" id="A0A6J4LM85"/>
<feature type="compositionally biased region" description="Basic and acidic residues" evidence="1">
    <location>
        <begin position="30"/>
        <end position="56"/>
    </location>
</feature>
<evidence type="ECO:0000313" key="2">
    <source>
        <dbReference type="EMBL" id="CAA9336136.1"/>
    </source>
</evidence>
<proteinExistence type="predicted"/>